<dbReference type="GeneID" id="24112242"/>
<dbReference type="EMBL" id="DF238831">
    <property type="protein sequence ID" value="GAC99376.1"/>
    <property type="molecule type" value="Genomic_DNA"/>
</dbReference>
<feature type="region of interest" description="Disordered" evidence="1">
    <location>
        <begin position="354"/>
        <end position="386"/>
    </location>
</feature>
<dbReference type="RefSeq" id="XP_012192963.1">
    <property type="nucleotide sequence ID" value="XM_012337573.1"/>
</dbReference>
<proteinExistence type="predicted"/>
<gene>
    <name evidence="2" type="ORF">PHSY_006977</name>
</gene>
<dbReference type="HOGENOM" id="CLU_476612_0_0_1"/>
<organism evidence="2 3">
    <name type="scientific">Pseudozyma hubeiensis (strain SY62)</name>
    <name type="common">Yeast</name>
    <dbReference type="NCBI Taxonomy" id="1305764"/>
    <lineage>
        <taxon>Eukaryota</taxon>
        <taxon>Fungi</taxon>
        <taxon>Dikarya</taxon>
        <taxon>Basidiomycota</taxon>
        <taxon>Ustilaginomycotina</taxon>
        <taxon>Ustilaginomycetes</taxon>
        <taxon>Ustilaginales</taxon>
        <taxon>Ustilaginaceae</taxon>
        <taxon>Pseudozyma</taxon>
    </lineage>
</organism>
<keyword evidence="3" id="KW-1185">Reference proteome</keyword>
<reference evidence="3" key="1">
    <citation type="journal article" date="2013" name="Genome Announc.">
        <title>Draft genome sequence of the basidiomycetous yeast-like fungus Pseudozyma hubeiensis SY62, which produces an abundant amount of the biosurfactant mannosylerythritol lipids.</title>
        <authorList>
            <person name="Konishi M."/>
            <person name="Hatada Y."/>
            <person name="Horiuchi J."/>
        </authorList>
    </citation>
    <scope>NUCLEOTIDE SEQUENCE [LARGE SCALE GENOMIC DNA]</scope>
    <source>
        <strain evidence="3">SY62</strain>
    </source>
</reference>
<accession>R9PDF8</accession>
<protein>
    <submittedName>
        <fullName evidence="2">DNA polymerase subunit alpha B</fullName>
    </submittedName>
</protein>
<evidence type="ECO:0000313" key="3">
    <source>
        <dbReference type="Proteomes" id="UP000014071"/>
    </source>
</evidence>
<dbReference type="Proteomes" id="UP000014071">
    <property type="component" value="Unassembled WGS sequence"/>
</dbReference>
<name>R9PDF8_PSEHS</name>
<evidence type="ECO:0000256" key="1">
    <source>
        <dbReference type="SAM" id="MobiDB-lite"/>
    </source>
</evidence>
<dbReference type="AlphaFoldDB" id="R9PDF8"/>
<dbReference type="eggNOG" id="ENOG502R9PD">
    <property type="taxonomic scope" value="Eukaryota"/>
</dbReference>
<dbReference type="OrthoDB" id="2555648at2759"/>
<evidence type="ECO:0000313" key="2">
    <source>
        <dbReference type="EMBL" id="GAC99376.1"/>
    </source>
</evidence>
<sequence length="572" mass="64001">MSSMRLHKRNDPPGHTSLRLVGYPGKKIVLTRLEGNDNSPYRFHFLDETGTRTTKSSKWSSLSPTVQEGLERQSGEIGYVASTALRVHDGRQFGVKIGEHPFDLSAAYFHPEYPSESVKILRNPQGKVVFQRGAAEPITLSEMPSHLRSYLENDRGARSFMLEAEAAARRLRKRSLETRAPPTHVAFVRYPGKKIVITMLEGDHEITFRFHLLHEDGKTVYKTSSWSSLSSNIRDGLKDQEPRIGSVVESHLSKEGARRQGVKIGKDAFDLANAYVHPEFPARDIRISPTKDGKIVFEVDRSRPVEFSDLPPHLRVFVMGDGNLDVVVRAAAEEAEHRLHKRVISADAQLLGRRAGSDEDTDEIRGAAQSEPASKDAGGGGGASASGLVDVMATDAPGNTPTLARGSGRSELFRQFGTTGRPYKLLDDSHLYFEDHHYGGEGFRVLRNNKGYRFARFRGNSDEPATFEPFNALSESDKSELRTVLPGVDEMVVRGPTFEQLQLLRKSGDFGSVYLDGKEPEQIWVTHQERGITYHRFDKKRAPLNNGETNAWSFEELPEHLQKYLDDVKPRA</sequence>